<keyword evidence="2" id="KW-1185">Reference proteome</keyword>
<gene>
    <name evidence="1" type="ORF">J2S43_005249</name>
</gene>
<name>A0ABT9MZ65_9ACTN</name>
<dbReference type="Proteomes" id="UP001240984">
    <property type="component" value="Unassembled WGS sequence"/>
</dbReference>
<accession>A0ABT9MZ65</accession>
<sequence length="67" mass="7699">MITQRDACETELVELTPDEERVLLEDECQRLLGISVEEFTNGWRSGAYRDNTDPKVTQVAMLLPDAW</sequence>
<dbReference type="RefSeq" id="WP_306833548.1">
    <property type="nucleotide sequence ID" value="NZ_JAUSRA010000001.1"/>
</dbReference>
<proteinExistence type="predicted"/>
<comment type="caution">
    <text evidence="1">The sequence shown here is derived from an EMBL/GenBank/DDBJ whole genome shotgun (WGS) entry which is preliminary data.</text>
</comment>
<dbReference type="EMBL" id="JAUSRA010000001">
    <property type="protein sequence ID" value="MDP9796737.1"/>
    <property type="molecule type" value="Genomic_DNA"/>
</dbReference>
<reference evidence="1 2" key="1">
    <citation type="submission" date="2023-07" db="EMBL/GenBank/DDBJ databases">
        <title>Sequencing the genomes of 1000 actinobacteria strains.</title>
        <authorList>
            <person name="Klenk H.-P."/>
        </authorList>
    </citation>
    <scope>NUCLEOTIDE SEQUENCE [LARGE SCALE GENOMIC DNA]</scope>
    <source>
        <strain evidence="1 2">DSM 44710</strain>
    </source>
</reference>
<protein>
    <submittedName>
        <fullName evidence="1">Uncharacterized protein</fullName>
    </submittedName>
</protein>
<organism evidence="1 2">
    <name type="scientific">Catenuloplanes nepalensis</name>
    <dbReference type="NCBI Taxonomy" id="587533"/>
    <lineage>
        <taxon>Bacteria</taxon>
        <taxon>Bacillati</taxon>
        <taxon>Actinomycetota</taxon>
        <taxon>Actinomycetes</taxon>
        <taxon>Micromonosporales</taxon>
        <taxon>Micromonosporaceae</taxon>
        <taxon>Catenuloplanes</taxon>
    </lineage>
</organism>
<evidence type="ECO:0000313" key="2">
    <source>
        <dbReference type="Proteomes" id="UP001240984"/>
    </source>
</evidence>
<evidence type="ECO:0000313" key="1">
    <source>
        <dbReference type="EMBL" id="MDP9796737.1"/>
    </source>
</evidence>